<feature type="compositionally biased region" description="Basic and acidic residues" evidence="4">
    <location>
        <begin position="1806"/>
        <end position="1842"/>
    </location>
</feature>
<feature type="region of interest" description="Disordered" evidence="4">
    <location>
        <begin position="1496"/>
        <end position="1516"/>
    </location>
</feature>
<dbReference type="InterPro" id="IPR003618">
    <property type="entry name" value="TFIIS_cen_dom"/>
</dbReference>
<dbReference type="PANTHER" id="PTHR11477">
    <property type="entry name" value="TRANSCRIPTION FACTOR S-II ZINC FINGER DOMAIN-CONTAINING PROTEIN"/>
    <property type="match status" value="1"/>
</dbReference>
<evidence type="ECO:0000313" key="7">
    <source>
        <dbReference type="Proteomes" id="UP000551758"/>
    </source>
</evidence>
<dbReference type="PROSITE" id="PS51321">
    <property type="entry name" value="TFIIS_CENTRAL"/>
    <property type="match status" value="1"/>
</dbReference>
<dbReference type="Gene3D" id="1.10.472.30">
    <property type="entry name" value="Transcription elongation factor S-II, central domain"/>
    <property type="match status" value="1"/>
</dbReference>
<evidence type="ECO:0000313" key="6">
    <source>
        <dbReference type="EMBL" id="KAF5929853.1"/>
    </source>
</evidence>
<feature type="domain" description="TFIIS central" evidence="5">
    <location>
        <begin position="1067"/>
        <end position="1186"/>
    </location>
</feature>
<gene>
    <name evidence="6" type="ORF">HPG69_002578</name>
</gene>
<feature type="compositionally biased region" description="Basic and acidic residues" evidence="4">
    <location>
        <begin position="1224"/>
        <end position="1242"/>
    </location>
</feature>
<feature type="region of interest" description="Disordered" evidence="4">
    <location>
        <begin position="1217"/>
        <end position="1249"/>
    </location>
</feature>
<feature type="region of interest" description="Disordered" evidence="4">
    <location>
        <begin position="765"/>
        <end position="834"/>
    </location>
</feature>
<dbReference type="CDD" id="cd21548">
    <property type="entry name" value="SPOC_PHF3"/>
    <property type="match status" value="1"/>
</dbReference>
<evidence type="ECO:0000256" key="4">
    <source>
        <dbReference type="SAM" id="MobiDB-lite"/>
    </source>
</evidence>
<dbReference type="SMART" id="SM00510">
    <property type="entry name" value="TFS2M"/>
    <property type="match status" value="1"/>
</dbReference>
<feature type="region of interest" description="Disordered" evidence="4">
    <location>
        <begin position="1311"/>
        <end position="1332"/>
    </location>
</feature>
<keyword evidence="3" id="KW-0862">Zinc</keyword>
<comment type="caution">
    <text evidence="6">The sequence shown here is derived from an EMBL/GenBank/DDBJ whole genome shotgun (WGS) entry which is preliminary data.</text>
</comment>
<feature type="compositionally biased region" description="Polar residues" evidence="4">
    <location>
        <begin position="1683"/>
        <end position="1698"/>
    </location>
</feature>
<evidence type="ECO:0000256" key="2">
    <source>
        <dbReference type="ARBA" id="ARBA00022771"/>
    </source>
</evidence>
<dbReference type="Proteomes" id="UP000551758">
    <property type="component" value="Unassembled WGS sequence"/>
</dbReference>
<feature type="compositionally biased region" description="Polar residues" evidence="4">
    <location>
        <begin position="286"/>
        <end position="312"/>
    </location>
</feature>
<dbReference type="SUPFAM" id="SSF46942">
    <property type="entry name" value="Elongation factor TFIIS domain 2"/>
    <property type="match status" value="1"/>
</dbReference>
<feature type="compositionally biased region" description="Polar residues" evidence="4">
    <location>
        <begin position="1850"/>
        <end position="1871"/>
    </location>
</feature>
<organism evidence="6 7">
    <name type="scientific">Diceros bicornis minor</name>
    <name type="common">South-central black rhinoceros</name>
    <dbReference type="NCBI Taxonomy" id="77932"/>
    <lineage>
        <taxon>Eukaryota</taxon>
        <taxon>Metazoa</taxon>
        <taxon>Chordata</taxon>
        <taxon>Craniata</taxon>
        <taxon>Vertebrata</taxon>
        <taxon>Euteleostomi</taxon>
        <taxon>Mammalia</taxon>
        <taxon>Eutheria</taxon>
        <taxon>Laurasiatheria</taxon>
        <taxon>Perissodactyla</taxon>
        <taxon>Rhinocerotidae</taxon>
        <taxon>Diceros</taxon>
    </lineage>
</organism>
<dbReference type="SMART" id="SM00249">
    <property type="entry name" value="PHD"/>
    <property type="match status" value="1"/>
</dbReference>
<feature type="compositionally biased region" description="Polar residues" evidence="4">
    <location>
        <begin position="621"/>
        <end position="630"/>
    </location>
</feature>
<feature type="compositionally biased region" description="Low complexity" evidence="4">
    <location>
        <begin position="1054"/>
        <end position="1064"/>
    </location>
</feature>
<dbReference type="InterPro" id="IPR013083">
    <property type="entry name" value="Znf_RING/FYVE/PHD"/>
</dbReference>
<feature type="region of interest" description="Disordered" evidence="4">
    <location>
        <begin position="611"/>
        <end position="639"/>
    </location>
</feature>
<dbReference type="InterPro" id="IPR036575">
    <property type="entry name" value="TFIIS_cen_dom_sf"/>
</dbReference>
<feature type="region of interest" description="Disordered" evidence="4">
    <location>
        <begin position="973"/>
        <end position="1066"/>
    </location>
</feature>
<evidence type="ECO:0000256" key="1">
    <source>
        <dbReference type="ARBA" id="ARBA00022723"/>
    </source>
</evidence>
<evidence type="ECO:0000259" key="5">
    <source>
        <dbReference type="PROSITE" id="PS51321"/>
    </source>
</evidence>
<proteinExistence type="predicted"/>
<dbReference type="PANTHER" id="PTHR11477:SF10">
    <property type="entry name" value="PHD FINGER PROTEIN 3"/>
    <property type="match status" value="1"/>
</dbReference>
<accession>A0A7J7FP59</accession>
<feature type="compositionally biased region" description="Polar residues" evidence="4">
    <location>
        <begin position="1740"/>
        <end position="1785"/>
    </location>
</feature>
<feature type="region of interest" description="Disordered" evidence="4">
    <location>
        <begin position="741"/>
        <end position="760"/>
    </location>
</feature>
<feature type="region of interest" description="Disordered" evidence="4">
    <location>
        <begin position="2023"/>
        <end position="2178"/>
    </location>
</feature>
<dbReference type="SUPFAM" id="SSF57903">
    <property type="entry name" value="FYVE/PHD zinc finger"/>
    <property type="match status" value="1"/>
</dbReference>
<dbReference type="EMBL" id="JACDTQ010000017">
    <property type="protein sequence ID" value="KAF5929853.1"/>
    <property type="molecule type" value="Genomic_DNA"/>
</dbReference>
<sequence>MFIDQHLRLAKSLANETGPEFEMEIYYTKISLEHKNMLVEVLVIYDNRACIRAERHTEVFMDIVDTFNHLIPTEHLDDALFLGSNLENEVCEDFSTSQNVLEDSLKNMLSDKDPMLGSASNQFCLPVLDSNDPNFQMPCSTDLREHYKEEILFIAECAEKICELELLVDIVLCCLFFPKRQSERKMNNKISKSFVLLSFEDVDQKGMLIKDRELHLQFLWDLEGKVVGLDDIMDEGVVKESGNDTIDEEELILPNRNLRDKVEENSVRSPRKSPRLMAQEQVRSLRQSTIAKRSNAAPLNSTKKASGKTVSASKAGVKQPERSQIKEEICTSPKPEYHKESRRSSRHIGQIEVVPEVSGSSSHSSVSSCLEMKDETGVDSKQKCNNQGEANVPSHELNCPLLSETCVSIEEKKNEALMGCKIKTVGSPLFKFSDKEEREHNDSISDKIDETVVEETRAKGKVEQELKELVKLSHEDDQIIEKPACSAAVSGVAACTNPTKMEKEKNLVDSSSSVDEVNECNLELKNTMEVADKAKNSLHRNDIESVGYCKDTESNDEQLENTKFNKSNLEVVGACAFEPESNILENAICDVPDQNSKQLNVVESIKVESHETANLQDDRNSQSSSVSCLESKNIKSKHTKPVIHSKQNMTTDTLKKSVVAKHELMHNKTKVNVKSVKRNADEPELQQNFHRPVKVRKKQDKDSKVQSCNSGVRAVKNQAHSILKKTSQDQNLVQISKPLAHSLSDKPHGHPSSSKEPPHLAQTGHLLQSSQKQCHKLPQQLAPAVKTNSHVREELEHAGGIEHFKEEDKLKLKKPEKNLQPRQRRSSRSFSLDEPPLFIPDNIATIKREGSDHSAALESKYMWTPSKQFMVGCGRCDDWFHGDCVGLSLSQAQQMGEEDKEYVCVKCCAEEDKKTEIVDPDILENQAKVEVHSEDKTVEYEKLGFSKHTPANDKAKYIDDAVKHKVKILKRESVEGKNSADHRDSEIKKWQLAPLRKMGQPVLPRRSSEEKSEKIPKESTTVICTGEKASKPGAHEKQEIKKKKTEKGGPNVHPPAASASKPSADQIRQSVRHSLKDILMKRLTDSNLKVPEEKAAKVATKIEKELFSFFRDTDAKYKNKYRSLMFNLKDPKNNILFKKVLKGEVTPDHLIRMSPEELASKELAAWRRRENRHTIEMIEKEQREVERRPITKITHKGEIEIESDAPMKEQEAAMEIQEPTANKSLEKTEGSEKQKEEVDSMSKDTTSQHRQHLFDLNCKICIGRMAPPVDDLSPKKVKVVVGVSRKHSDNEAESIADALSSTSNILASEFFEEEKQESPKSTFSPTPRPEMPGTVEVESTFLARLNFIWKGFINMPSVAKFVTKAYPVSGSPEYLTEDLPDSIQVGGRISPQTVWDYVEKIKASGTKEICVVRFTPVTEEDQISYTLLFAYFSSRKRYGVAANNMKQVKDMYLIPLGAADKIPHPLVPFDGPGLELHRPNLLLGLIIRQKLKRQHSASAGHTAETPEGVPMALPPDKKSKIEVSTEEAPEEENDFFNSFTTVLHKQRNKPQQTLPEDLPAVIEPLVEVTKQEPPKPLRFLPGVLIGWENQPSALELANKPLPVDDILQSLLGTTGQVYEQAQSVTEQNTLKEIPFINEQTNPKAEKIDKVEVTDGEAKEVKVKVDNLSEPAGDSVVAGEETSVMGSSSLSPGPLTNLSLRGKPPDVSTEAFLTNLSIHSKQEEAVESKERTLKRQLVPDQENNLQDNRTSNTSSPCRSNVGKGNTDGNVSCSENLVANTTRSPQFINLKRDPRQAAGRSQQITASESKDGDSCRNEEKHTLPGLSHKEHLTEQVNVEEKLSSVEKSSCVQQSDNSGVAQNSPSVENIHTSQTEQAKPLQEEILMQNIETVHPFRRGSATAASHFEVGNACQSEFPSKSINFTSRSTSPRTSANFSPMRPQQPNLQHLKSGPSGFPFPGPPQLPPQSMFGFPPHLPPPLLPPPGFGFAQNPMVPWPPVVHLAGQPQRMMGPLAQASRYIGPQNFYQVKDIRRPERRHSDPWGRQDQQQLDRPFSRGKGDRQRFYSDSHHLKRERHEKEWEQESERHRRRDRTQDKDRDRKSREEGHKDKERARPSHGDRGADGKTSRDGRSVDKKPDKPKSEDHEKDKEREKSKHRDGEKDRDRYHKDRDHTDRAKSKR</sequence>
<evidence type="ECO:0000256" key="3">
    <source>
        <dbReference type="ARBA" id="ARBA00022833"/>
    </source>
</evidence>
<keyword evidence="7" id="KW-1185">Reference proteome</keyword>
<dbReference type="GO" id="GO:0008270">
    <property type="term" value="F:zinc ion binding"/>
    <property type="evidence" value="ECO:0007669"/>
    <property type="project" value="UniProtKB-KW"/>
</dbReference>
<protein>
    <recommendedName>
        <fullName evidence="5">TFIIS central domain-containing protein</fullName>
    </recommendedName>
</protein>
<dbReference type="InterPro" id="IPR019787">
    <property type="entry name" value="Znf_PHD-finger"/>
</dbReference>
<reference evidence="6 7" key="1">
    <citation type="journal article" date="2020" name="Mol. Biol. Evol.">
        <title>Interspecific Gene Flow and the Evolution of Specialization in Black and White Rhinoceros.</title>
        <authorList>
            <person name="Moodley Y."/>
            <person name="Westbury M.V."/>
            <person name="Russo I.M."/>
            <person name="Gopalakrishnan S."/>
            <person name="Rakotoarivelo A."/>
            <person name="Olsen R.A."/>
            <person name="Prost S."/>
            <person name="Tunstall T."/>
            <person name="Ryder O.A."/>
            <person name="Dalen L."/>
            <person name="Bruford M.W."/>
        </authorList>
    </citation>
    <scope>NUCLEOTIDE SEQUENCE [LARGE SCALE GENOMIC DNA]</scope>
    <source>
        <strain evidence="6">SBR-YM</strain>
        <tissue evidence="6">Skin</tissue>
    </source>
</reference>
<feature type="compositionally biased region" description="Basic and acidic residues" evidence="4">
    <location>
        <begin position="790"/>
        <end position="819"/>
    </location>
</feature>
<name>A0A7J7FP59_DICBM</name>
<feature type="region of interest" description="Disordered" evidence="4">
    <location>
        <begin position="1919"/>
        <end position="1939"/>
    </location>
</feature>
<dbReference type="GO" id="GO:0006351">
    <property type="term" value="P:DNA-templated transcription"/>
    <property type="evidence" value="ECO:0007669"/>
    <property type="project" value="InterPro"/>
</dbReference>
<dbReference type="Pfam" id="PF07500">
    <property type="entry name" value="TFIIS_M"/>
    <property type="match status" value="1"/>
</dbReference>
<dbReference type="InterPro" id="IPR011011">
    <property type="entry name" value="Znf_FYVE_PHD"/>
</dbReference>
<feature type="region of interest" description="Disordered" evidence="4">
    <location>
        <begin position="286"/>
        <end position="326"/>
    </location>
</feature>
<dbReference type="GO" id="GO:0005634">
    <property type="term" value="C:nucleus"/>
    <property type="evidence" value="ECO:0007669"/>
    <property type="project" value="TreeGrafter"/>
</dbReference>
<dbReference type="Pfam" id="PF07744">
    <property type="entry name" value="SPOC"/>
    <property type="match status" value="1"/>
</dbReference>
<dbReference type="Pfam" id="PF00628">
    <property type="entry name" value="PHD"/>
    <property type="match status" value="1"/>
</dbReference>
<feature type="compositionally biased region" description="Basic and acidic residues" evidence="4">
    <location>
        <begin position="1720"/>
        <end position="1732"/>
    </location>
</feature>
<dbReference type="Gene3D" id="3.30.40.10">
    <property type="entry name" value="Zinc/RING finger domain, C3HC4 (zinc finger)"/>
    <property type="match status" value="1"/>
</dbReference>
<feature type="region of interest" description="Disordered" evidence="4">
    <location>
        <begin position="1671"/>
        <end position="1702"/>
    </location>
</feature>
<feature type="region of interest" description="Disordered" evidence="4">
    <location>
        <begin position="679"/>
        <end position="710"/>
    </location>
</feature>
<feature type="compositionally biased region" description="Basic and acidic residues" evidence="4">
    <location>
        <begin position="1006"/>
        <end position="1017"/>
    </location>
</feature>
<feature type="compositionally biased region" description="Basic and acidic residues" evidence="4">
    <location>
        <begin position="611"/>
        <end position="620"/>
    </location>
</feature>
<keyword evidence="1" id="KW-0479">Metal-binding</keyword>
<feature type="region of interest" description="Disordered" evidence="4">
    <location>
        <begin position="1720"/>
        <end position="1871"/>
    </location>
</feature>
<feature type="compositionally biased region" description="Basic and acidic residues" evidence="4">
    <location>
        <begin position="1028"/>
        <end position="1039"/>
    </location>
</feature>
<keyword evidence="2" id="KW-0863">Zinc-finger</keyword>
<dbReference type="InterPro" id="IPR001965">
    <property type="entry name" value="Znf_PHD"/>
</dbReference>
<feature type="compositionally biased region" description="Basic and acidic residues" evidence="4">
    <location>
        <begin position="2051"/>
        <end position="2178"/>
    </location>
</feature>
<feature type="compositionally biased region" description="Basic and acidic residues" evidence="4">
    <location>
        <begin position="2027"/>
        <end position="2041"/>
    </location>
</feature>
<dbReference type="InterPro" id="IPR012921">
    <property type="entry name" value="SPOC_C"/>
</dbReference>
<feature type="compositionally biased region" description="Basic and acidic residues" evidence="4">
    <location>
        <begin position="973"/>
        <end position="989"/>
    </location>
</feature>